<keyword evidence="1" id="KW-0472">Membrane</keyword>
<evidence type="ECO:0000313" key="3">
    <source>
        <dbReference type="Proteomes" id="UP001520654"/>
    </source>
</evidence>
<evidence type="ECO:0000313" key="2">
    <source>
        <dbReference type="EMBL" id="MCC0094835.1"/>
    </source>
</evidence>
<feature type="transmembrane region" description="Helical" evidence="1">
    <location>
        <begin position="42"/>
        <end position="60"/>
    </location>
</feature>
<proteinExistence type="predicted"/>
<gene>
    <name evidence="2" type="ORF">K7B10_08560</name>
</gene>
<dbReference type="Proteomes" id="UP001520654">
    <property type="component" value="Unassembled WGS sequence"/>
</dbReference>
<accession>A0ABS8E117</accession>
<dbReference type="EMBL" id="JAINUL010000001">
    <property type="protein sequence ID" value="MCC0094835.1"/>
    <property type="molecule type" value="Genomic_DNA"/>
</dbReference>
<keyword evidence="3" id="KW-1185">Reference proteome</keyword>
<keyword evidence="1" id="KW-0812">Transmembrane</keyword>
<organism evidence="2 3">
    <name type="scientific">Streptomyces flavotricini</name>
    <dbReference type="NCBI Taxonomy" id="66888"/>
    <lineage>
        <taxon>Bacteria</taxon>
        <taxon>Bacillati</taxon>
        <taxon>Actinomycetota</taxon>
        <taxon>Actinomycetes</taxon>
        <taxon>Kitasatosporales</taxon>
        <taxon>Streptomycetaceae</taxon>
        <taxon>Streptomyces</taxon>
    </lineage>
</organism>
<reference evidence="2 3" key="1">
    <citation type="submission" date="2021-08" db="EMBL/GenBank/DDBJ databases">
        <title>Genomic Architecture of Streptomyces flavotricini NGL1 and Streptomyces erythrochromogenes HMS4 With Differential Plant Beneficial attributes and laccase production capabilities.</title>
        <authorList>
            <person name="Salwan R."/>
            <person name="Kaur R."/>
            <person name="Sharma V."/>
        </authorList>
    </citation>
    <scope>NUCLEOTIDE SEQUENCE [LARGE SCALE GENOMIC DNA]</scope>
    <source>
        <strain evidence="2 3">NGL1</strain>
    </source>
</reference>
<keyword evidence="1" id="KW-1133">Transmembrane helix</keyword>
<protein>
    <submittedName>
        <fullName evidence="2">Uncharacterized protein</fullName>
    </submittedName>
</protein>
<name>A0ABS8E117_9ACTN</name>
<evidence type="ECO:0000256" key="1">
    <source>
        <dbReference type="SAM" id="Phobius"/>
    </source>
</evidence>
<sequence length="138" mass="14858">MCGRCAAGARPKWARCIQESWTTGRRIRAVATSANRACPLPAVPFALILISIFVTLFAHLREVHEKQLTQLRSVAEAAQEVALRPLRGRMDPLRLAWPGDGPEALLRHLCADLLAHSPCGSLGDDAAMVAIERIGGGA</sequence>
<comment type="caution">
    <text evidence="2">The sequence shown here is derived from an EMBL/GenBank/DDBJ whole genome shotgun (WGS) entry which is preliminary data.</text>
</comment>
<dbReference type="RefSeq" id="WP_229335436.1">
    <property type="nucleotide sequence ID" value="NZ_JAINUL010000001.1"/>
</dbReference>